<dbReference type="Proteomes" id="UP000257109">
    <property type="component" value="Unassembled WGS sequence"/>
</dbReference>
<dbReference type="Gene3D" id="1.10.340.70">
    <property type="match status" value="1"/>
</dbReference>
<sequence length="125" mass="14399">MVDALSRRHALLAMLQTKLLGFESLKDLNVVDDDFKEAYEVCANSANGGFFRHEGELLMNEEHEGSLVGHFREHKTYETLHKHFCWPHMRKDIHHICERCLVCRVAKSKVSPHGLYTPFPIPTSP</sequence>
<dbReference type="PANTHER" id="PTHR35046:SF9">
    <property type="entry name" value="RNA-DIRECTED DNA POLYMERASE"/>
    <property type="match status" value="1"/>
</dbReference>
<accession>A0A371HSN1</accession>
<dbReference type="PANTHER" id="PTHR35046">
    <property type="entry name" value="ZINC KNUCKLE (CCHC-TYPE) FAMILY PROTEIN"/>
    <property type="match status" value="1"/>
</dbReference>
<protein>
    <recommendedName>
        <fullName evidence="1">Integrase zinc-binding domain-containing protein</fullName>
    </recommendedName>
</protein>
<organism evidence="2 3">
    <name type="scientific">Mucuna pruriens</name>
    <name type="common">Velvet bean</name>
    <name type="synonym">Dolichos pruriens</name>
    <dbReference type="NCBI Taxonomy" id="157652"/>
    <lineage>
        <taxon>Eukaryota</taxon>
        <taxon>Viridiplantae</taxon>
        <taxon>Streptophyta</taxon>
        <taxon>Embryophyta</taxon>
        <taxon>Tracheophyta</taxon>
        <taxon>Spermatophyta</taxon>
        <taxon>Magnoliopsida</taxon>
        <taxon>eudicotyledons</taxon>
        <taxon>Gunneridae</taxon>
        <taxon>Pentapetalae</taxon>
        <taxon>rosids</taxon>
        <taxon>fabids</taxon>
        <taxon>Fabales</taxon>
        <taxon>Fabaceae</taxon>
        <taxon>Papilionoideae</taxon>
        <taxon>50 kb inversion clade</taxon>
        <taxon>NPAAA clade</taxon>
        <taxon>indigoferoid/millettioid clade</taxon>
        <taxon>Phaseoleae</taxon>
        <taxon>Mucuna</taxon>
    </lineage>
</organism>
<dbReference type="EMBL" id="QJKJ01001812">
    <property type="protein sequence ID" value="RDY05789.1"/>
    <property type="molecule type" value="Genomic_DNA"/>
</dbReference>
<feature type="domain" description="Integrase zinc-binding" evidence="1">
    <location>
        <begin position="56"/>
        <end position="108"/>
    </location>
</feature>
<feature type="non-terminal residue" evidence="2">
    <location>
        <position position="1"/>
    </location>
</feature>
<reference evidence="2" key="1">
    <citation type="submission" date="2018-05" db="EMBL/GenBank/DDBJ databases">
        <title>Draft genome of Mucuna pruriens seed.</title>
        <authorList>
            <person name="Nnadi N.E."/>
            <person name="Vos R."/>
            <person name="Hasami M.H."/>
            <person name="Devisetty U.K."/>
            <person name="Aguiy J.C."/>
        </authorList>
    </citation>
    <scope>NUCLEOTIDE SEQUENCE [LARGE SCALE GENOMIC DNA]</scope>
    <source>
        <strain evidence="2">JCA_2017</strain>
    </source>
</reference>
<comment type="caution">
    <text evidence="2">The sequence shown here is derived from an EMBL/GenBank/DDBJ whole genome shotgun (WGS) entry which is preliminary data.</text>
</comment>
<dbReference type="InterPro" id="IPR041588">
    <property type="entry name" value="Integrase_H2C2"/>
</dbReference>
<dbReference type="Pfam" id="PF17921">
    <property type="entry name" value="Integrase_H2C2"/>
    <property type="match status" value="1"/>
</dbReference>
<dbReference type="OrthoDB" id="1933708at2759"/>
<evidence type="ECO:0000259" key="1">
    <source>
        <dbReference type="Pfam" id="PF17921"/>
    </source>
</evidence>
<keyword evidence="3" id="KW-1185">Reference proteome</keyword>
<name>A0A371HSN1_MUCPR</name>
<gene>
    <name evidence="2" type="ORF">CR513_10312</name>
</gene>
<evidence type="ECO:0000313" key="3">
    <source>
        <dbReference type="Proteomes" id="UP000257109"/>
    </source>
</evidence>
<evidence type="ECO:0000313" key="2">
    <source>
        <dbReference type="EMBL" id="RDY05789.1"/>
    </source>
</evidence>
<proteinExistence type="predicted"/>
<dbReference type="AlphaFoldDB" id="A0A371HSN1"/>